<accession>A0A9P4KDU0</accession>
<name>A0A9P4KDU0_9PLEO</name>
<protein>
    <submittedName>
        <fullName evidence="1">Uncharacterized protein</fullName>
    </submittedName>
</protein>
<proteinExistence type="predicted"/>
<evidence type="ECO:0000313" key="2">
    <source>
        <dbReference type="Proteomes" id="UP000800093"/>
    </source>
</evidence>
<evidence type="ECO:0000313" key="1">
    <source>
        <dbReference type="EMBL" id="KAF2266836.1"/>
    </source>
</evidence>
<comment type="caution">
    <text evidence="1">The sequence shown here is derived from an EMBL/GenBank/DDBJ whole genome shotgun (WGS) entry which is preliminary data.</text>
</comment>
<dbReference type="EMBL" id="ML986595">
    <property type="protein sequence ID" value="KAF2266836.1"/>
    <property type="molecule type" value="Genomic_DNA"/>
</dbReference>
<reference evidence="2" key="1">
    <citation type="journal article" date="2020" name="Stud. Mycol.">
        <title>101 Dothideomycetes genomes: A test case for predicting lifestyles and emergence of pathogens.</title>
        <authorList>
            <person name="Haridas S."/>
            <person name="Albert R."/>
            <person name="Binder M."/>
            <person name="Bloem J."/>
            <person name="LaButti K."/>
            <person name="Salamov A."/>
            <person name="Andreopoulos B."/>
            <person name="Baker S."/>
            <person name="Barry K."/>
            <person name="Bills G."/>
            <person name="Bluhm B."/>
            <person name="Cannon C."/>
            <person name="Castanera R."/>
            <person name="Culley D."/>
            <person name="Daum C."/>
            <person name="Ezra D."/>
            <person name="Gonzalez J."/>
            <person name="Henrissat B."/>
            <person name="Kuo A."/>
            <person name="Liang C."/>
            <person name="Lipzen A."/>
            <person name="Lutzoni F."/>
            <person name="Magnuson J."/>
            <person name="Mondo S."/>
            <person name="Nolan M."/>
            <person name="Ohm R."/>
            <person name="Pangilinan J."/>
            <person name="Park H.-J."/>
            <person name="Ramirez L."/>
            <person name="Alfaro M."/>
            <person name="Sun H."/>
            <person name="Tritt A."/>
            <person name="Yoshinaga Y."/>
            <person name="Zwiers L.-H."/>
            <person name="Turgeon B."/>
            <person name="Goodwin S."/>
            <person name="Spatafora J."/>
            <person name="Crous P."/>
            <person name="Grigoriev I."/>
        </authorList>
    </citation>
    <scope>NUCLEOTIDE SEQUENCE [LARGE SCALE GENOMIC DNA]</scope>
    <source>
        <strain evidence="2">CBS 304.66</strain>
    </source>
</reference>
<dbReference type="Proteomes" id="UP000800093">
    <property type="component" value="Unassembled WGS sequence"/>
</dbReference>
<keyword evidence="2" id="KW-1185">Reference proteome</keyword>
<dbReference type="OrthoDB" id="3792338at2759"/>
<dbReference type="AlphaFoldDB" id="A0A9P4KDU0"/>
<sequence length="65" mass="7612">MFVVMGQGEVWVTREAEEKYHPECCIPKFKQLSCGIVWSFIAFEYKAPLVFFENISELESEFLIS</sequence>
<gene>
    <name evidence="1" type="ORF">CC78DRAFT_531280</name>
</gene>
<feature type="non-terminal residue" evidence="1">
    <location>
        <position position="65"/>
    </location>
</feature>
<organism evidence="1 2">
    <name type="scientific">Lojkania enalia</name>
    <dbReference type="NCBI Taxonomy" id="147567"/>
    <lineage>
        <taxon>Eukaryota</taxon>
        <taxon>Fungi</taxon>
        <taxon>Dikarya</taxon>
        <taxon>Ascomycota</taxon>
        <taxon>Pezizomycotina</taxon>
        <taxon>Dothideomycetes</taxon>
        <taxon>Pleosporomycetidae</taxon>
        <taxon>Pleosporales</taxon>
        <taxon>Pleosporales incertae sedis</taxon>
        <taxon>Lojkania</taxon>
    </lineage>
</organism>